<reference evidence="2 3" key="1">
    <citation type="submission" date="2019-03" db="EMBL/GenBank/DDBJ databases">
        <title>Genomic Encyclopedia of Type Strains, Phase IV (KMG-IV): sequencing the most valuable type-strain genomes for metagenomic binning, comparative biology and taxonomic classification.</title>
        <authorList>
            <person name="Goeker M."/>
        </authorList>
    </citation>
    <scope>NUCLEOTIDE SEQUENCE [LARGE SCALE GENOMIC DNA]</scope>
    <source>
        <strain evidence="2 3">DSM 103792</strain>
    </source>
</reference>
<name>A0A4V3D6Z6_9GAMM</name>
<dbReference type="OrthoDB" id="5724405at2"/>
<dbReference type="Proteomes" id="UP000295375">
    <property type="component" value="Unassembled WGS sequence"/>
</dbReference>
<evidence type="ECO:0000256" key="1">
    <source>
        <dbReference type="SAM" id="MobiDB-lite"/>
    </source>
</evidence>
<evidence type="ECO:0008006" key="4">
    <source>
        <dbReference type="Google" id="ProtNLM"/>
    </source>
</evidence>
<gene>
    <name evidence="2" type="ORF">EV696_11750</name>
</gene>
<comment type="caution">
    <text evidence="2">The sequence shown here is derived from an EMBL/GenBank/DDBJ whole genome shotgun (WGS) entry which is preliminary data.</text>
</comment>
<evidence type="ECO:0000313" key="3">
    <source>
        <dbReference type="Proteomes" id="UP000295375"/>
    </source>
</evidence>
<dbReference type="RefSeq" id="WP_133592398.1">
    <property type="nucleotide sequence ID" value="NZ_CP037953.1"/>
</dbReference>
<accession>A0A4V3D6Z6</accession>
<sequence length="569" mass="65285">MEALRLTFPAQQQGQHLMVETRPEALKRWLEGLPYGDMKRTVPQVSQAIASLNRTEVSVNQRAELVALFDHTYELISDYYRPKIVLRPRGQQFAGRAETDELSTLTREMSFAHKMLVIGLIEKRSFWSKEKPLTRAINLAIHYLSVILLEHYETYSPVPIYVWRELNALFSYASEQKLEQVEALPEHYKHCMATIQDNYVRACLISLANPYQMDRGEHWEMNKYLAHWTPLAKISADPDDFTKRNCFVVDLSGEAKPRYGVNALEDPEDPRIRLLITHDLTLKLTQQIEDLEREHQLPNPGFYPGLNPQEALNLLQRMSSHWDFRVERHAPRYPVINQLDVIWGLQQIHQVLTWQDPLSPNADPDARNANRLTLAKKLERDDPQDLRWDAVNASDGGICLTQHHDAVDYLRVGQLAAMREYVDGQPTMRWVLGVVRWLRGDKRKGTTLGMQFIKGDIQAVTIRARKGNRIETTAQPALLVSGEEMHGLASPTVVAQRGLYQDGRQLVLTIGVEALSVRARMRVEATPMVERFFYQVYHHDDIEARSPSTNSDDDDGPITLDNVPLPGDH</sequence>
<organism evidence="2 3">
    <name type="scientific">Permianibacter aggregans</name>
    <dbReference type="NCBI Taxonomy" id="1510150"/>
    <lineage>
        <taxon>Bacteria</taxon>
        <taxon>Pseudomonadati</taxon>
        <taxon>Pseudomonadota</taxon>
        <taxon>Gammaproteobacteria</taxon>
        <taxon>Pseudomonadales</taxon>
        <taxon>Pseudomonadaceae</taxon>
        <taxon>Permianibacter</taxon>
    </lineage>
</organism>
<protein>
    <recommendedName>
        <fullName evidence="4">PilZ domain-containing protein</fullName>
    </recommendedName>
</protein>
<dbReference type="AlphaFoldDB" id="A0A4V3D6Z6"/>
<proteinExistence type="predicted"/>
<feature type="region of interest" description="Disordered" evidence="1">
    <location>
        <begin position="544"/>
        <end position="569"/>
    </location>
</feature>
<evidence type="ECO:0000313" key="2">
    <source>
        <dbReference type="EMBL" id="TDQ45817.1"/>
    </source>
</evidence>
<dbReference type="EMBL" id="SNYM01000017">
    <property type="protein sequence ID" value="TDQ45817.1"/>
    <property type="molecule type" value="Genomic_DNA"/>
</dbReference>
<keyword evidence="3" id="KW-1185">Reference proteome</keyword>